<dbReference type="InterPro" id="IPR012910">
    <property type="entry name" value="Plug_dom"/>
</dbReference>
<keyword evidence="5" id="KW-0410">Iron transport</keyword>
<keyword evidence="12 19" id="KW-0675">Receptor</keyword>
<evidence type="ECO:0000256" key="15">
    <source>
        <dbReference type="RuleBase" id="RU003357"/>
    </source>
</evidence>
<dbReference type="GO" id="GO:0015891">
    <property type="term" value="P:siderophore transport"/>
    <property type="evidence" value="ECO:0007669"/>
    <property type="project" value="InterPro"/>
</dbReference>
<dbReference type="NCBIfam" id="TIGR01783">
    <property type="entry name" value="TonB-siderophor"/>
    <property type="match status" value="1"/>
</dbReference>
<evidence type="ECO:0000256" key="2">
    <source>
        <dbReference type="ARBA" id="ARBA00009810"/>
    </source>
</evidence>
<sequence length="734" mass="81447">MPDPAHFSPAHSRRLRFFAHVLHLLGALFTQHALAQEARTGNDIAQLPAISVTGREISDLTEGTNAYTTEAMSTATGLTLSPRETPQSVSVVTRQQIEDQGLTDTGAILATAPGISVTRSDSNRYSFSARGFTIDNFQFDGLVSPILSQWNYGSTDMDAAIYDHVEIVRGATGLMTGSGNPSAAVNFVRKRPLREFAATFNASVGSWDYVRGDADISVPITEDGRIRSRLVAAYSQGDSYVHFLDTRRRTFYGVVSADLTPDTVLTTSVEYQHNHSNGFGSGFPLFYSDGSRTDFNRSVANNAPWARQDTEATTYFVDLTHRFTNDWKLRAAYSHTDGRYLMKHVYRGGYPDRHTGIIAAPPAFSNYDGNLDRDDIHLSLSAPFEAFGLRHEVALGWMSIDNHSDIQRYAMVGPAPAIGSFFDWRRAHIQEPSWADTLSPADDVRTKQTGAYLVGRFALAEPLHLIVGGRWSDWKTKQMYFGSRREYRIKNQFTPYAGLTYDINDTYTAYASYTEIFQPQNARDTSGGILPPIKGKSYELGLKAAYLEGRLNTSAALFQTRQDNLAQVIPGSSIPGFPNMQASRAASGAKVEGIDLEASGQILPDWNIGASYTHFTTKDASGNPINTNHPRSLFKLYTTYRLPGALHRLTVGGGVDWQSRMYQAAASPRGNVEVEQDSYALVSLMARFDFNKKLSATLNVNNLFDKKYYDQIGFYSQGWWGAPRNVMLNLRAQY</sequence>
<evidence type="ECO:0000256" key="10">
    <source>
        <dbReference type="ARBA" id="ARBA00023077"/>
    </source>
</evidence>
<dbReference type="Proteomes" id="UP000007564">
    <property type="component" value="Chromosome"/>
</dbReference>
<feature type="chain" id="PRO_5002190135" evidence="16">
    <location>
        <begin position="36"/>
        <end position="734"/>
    </location>
</feature>
<dbReference type="InterPro" id="IPR000531">
    <property type="entry name" value="Beta-barrel_TonB"/>
</dbReference>
<dbReference type="InterPro" id="IPR036942">
    <property type="entry name" value="Beta-barrel_TonB_sf"/>
</dbReference>
<keyword evidence="10 15" id="KW-0798">TonB box</keyword>
<keyword evidence="4 14" id="KW-1134">Transmembrane beta strand</keyword>
<protein>
    <submittedName>
        <fullName evidence="19">Ferric alcaligin siderophore receptor</fullName>
    </submittedName>
</protein>
<feature type="signal peptide" evidence="16">
    <location>
        <begin position="1"/>
        <end position="35"/>
    </location>
</feature>
<evidence type="ECO:0000256" key="11">
    <source>
        <dbReference type="ARBA" id="ARBA00023136"/>
    </source>
</evidence>
<evidence type="ECO:0000256" key="14">
    <source>
        <dbReference type="PROSITE-ProRule" id="PRU01360"/>
    </source>
</evidence>
<dbReference type="EMBL" id="HE965806">
    <property type="protein sequence ID" value="CCJ56429.1"/>
    <property type="molecule type" value="Genomic_DNA"/>
</dbReference>
<dbReference type="PROSITE" id="PS52016">
    <property type="entry name" value="TONB_DEPENDENT_REC_3"/>
    <property type="match status" value="1"/>
</dbReference>
<feature type="domain" description="TonB-dependent receptor plug" evidence="18">
    <location>
        <begin position="82"/>
        <end position="182"/>
    </location>
</feature>
<dbReference type="PANTHER" id="PTHR32552:SF74">
    <property type="entry name" value="HYDROXAMATE SIDEROPHORE RECEPTOR FHUE"/>
    <property type="match status" value="1"/>
</dbReference>
<dbReference type="AlphaFoldDB" id="A0A0C6PDG5"/>
<organism evidence="19 20">
    <name type="scientific">Bordetella bronchiseptica 253</name>
    <dbReference type="NCBI Taxonomy" id="568707"/>
    <lineage>
        <taxon>Bacteria</taxon>
        <taxon>Pseudomonadati</taxon>
        <taxon>Pseudomonadota</taxon>
        <taxon>Betaproteobacteria</taxon>
        <taxon>Burkholderiales</taxon>
        <taxon>Alcaligenaceae</taxon>
        <taxon>Bordetella</taxon>
    </lineage>
</organism>
<evidence type="ECO:0000256" key="3">
    <source>
        <dbReference type="ARBA" id="ARBA00022448"/>
    </source>
</evidence>
<dbReference type="Pfam" id="PF00593">
    <property type="entry name" value="TonB_dep_Rec_b-barrel"/>
    <property type="match status" value="1"/>
</dbReference>
<dbReference type="SUPFAM" id="SSF56935">
    <property type="entry name" value="Porins"/>
    <property type="match status" value="1"/>
</dbReference>
<dbReference type="Gene3D" id="2.40.170.20">
    <property type="entry name" value="TonB-dependent receptor, beta-barrel domain"/>
    <property type="match status" value="1"/>
</dbReference>
<dbReference type="OrthoDB" id="174652at2"/>
<evidence type="ECO:0000259" key="18">
    <source>
        <dbReference type="Pfam" id="PF07715"/>
    </source>
</evidence>
<dbReference type="Gene3D" id="2.170.130.10">
    <property type="entry name" value="TonB-dependent receptor, plug domain"/>
    <property type="match status" value="1"/>
</dbReference>
<keyword evidence="7 16" id="KW-0732">Signal</keyword>
<evidence type="ECO:0000256" key="5">
    <source>
        <dbReference type="ARBA" id="ARBA00022496"/>
    </source>
</evidence>
<dbReference type="GO" id="GO:0009279">
    <property type="term" value="C:cell outer membrane"/>
    <property type="evidence" value="ECO:0007669"/>
    <property type="project" value="UniProtKB-SubCell"/>
</dbReference>
<keyword evidence="8" id="KW-0408">Iron</keyword>
<evidence type="ECO:0000256" key="4">
    <source>
        <dbReference type="ARBA" id="ARBA00022452"/>
    </source>
</evidence>
<dbReference type="Pfam" id="PF07715">
    <property type="entry name" value="Plug"/>
    <property type="match status" value="1"/>
</dbReference>
<keyword evidence="11 14" id="KW-0472">Membrane</keyword>
<comment type="subcellular location">
    <subcellularLocation>
        <location evidence="1 14">Cell outer membrane</location>
        <topology evidence="1 14">Multi-pass membrane protein</topology>
    </subcellularLocation>
</comment>
<dbReference type="InterPro" id="IPR010105">
    <property type="entry name" value="TonB_sidphr_rcpt"/>
</dbReference>
<evidence type="ECO:0000313" key="19">
    <source>
        <dbReference type="EMBL" id="CCJ56429.1"/>
    </source>
</evidence>
<reference evidence="19 20" key="1">
    <citation type="journal article" date="2012" name="BMC Genomics">
        <title>Comparative genomics of the classical Bordetella subspecies: the evolution and exchange of virulence-associated diversity amongst closely related pathogens.</title>
        <authorList>
            <person name="Park J."/>
            <person name="Zhang Y."/>
            <person name="Buboltz A.M."/>
            <person name="Zhang X."/>
            <person name="Schuster S.C."/>
            <person name="Ahuja U."/>
            <person name="Liu M."/>
            <person name="Miller J.F."/>
            <person name="Sebaihia M."/>
            <person name="Bentley S.D."/>
            <person name="Parkhill J."/>
            <person name="Harvill E.T."/>
        </authorList>
    </citation>
    <scope>NUCLEOTIDE SEQUENCE [LARGE SCALE GENOMIC DNA]</scope>
    <source>
        <strain evidence="19 20">253</strain>
    </source>
</reference>
<dbReference type="CDD" id="cd01347">
    <property type="entry name" value="ligand_gated_channel"/>
    <property type="match status" value="1"/>
</dbReference>
<dbReference type="PANTHER" id="PTHR32552">
    <property type="entry name" value="FERRICHROME IRON RECEPTOR-RELATED"/>
    <property type="match status" value="1"/>
</dbReference>
<name>A0A0C6PDG5_BORBO</name>
<comment type="similarity">
    <text evidence="2 14 15">Belongs to the TonB-dependent receptor family.</text>
</comment>
<accession>A0A0C6PDG5</accession>
<proteinExistence type="inferred from homology"/>
<feature type="domain" description="TonB-dependent receptor-like beta-barrel" evidence="17">
    <location>
        <begin position="257"/>
        <end position="703"/>
    </location>
</feature>
<evidence type="ECO:0000256" key="12">
    <source>
        <dbReference type="ARBA" id="ARBA00023170"/>
    </source>
</evidence>
<evidence type="ECO:0000259" key="17">
    <source>
        <dbReference type="Pfam" id="PF00593"/>
    </source>
</evidence>
<gene>
    <name evidence="19" type="primary">fauA</name>
    <name evidence="19" type="ORF">BN112_4515</name>
</gene>
<dbReference type="GeneID" id="56477614"/>
<evidence type="ECO:0000256" key="1">
    <source>
        <dbReference type="ARBA" id="ARBA00004571"/>
    </source>
</evidence>
<evidence type="ECO:0000256" key="6">
    <source>
        <dbReference type="ARBA" id="ARBA00022692"/>
    </source>
</evidence>
<evidence type="ECO:0000256" key="16">
    <source>
        <dbReference type="SAM" id="SignalP"/>
    </source>
</evidence>
<evidence type="ECO:0000256" key="9">
    <source>
        <dbReference type="ARBA" id="ARBA00023065"/>
    </source>
</evidence>
<evidence type="ECO:0000256" key="8">
    <source>
        <dbReference type="ARBA" id="ARBA00023004"/>
    </source>
</evidence>
<keyword evidence="6 14" id="KW-0812">Transmembrane</keyword>
<dbReference type="KEGG" id="bbh:BN112_4515"/>
<keyword evidence="13 14" id="KW-0998">Cell outer membrane</keyword>
<evidence type="ECO:0000313" key="20">
    <source>
        <dbReference type="Proteomes" id="UP000007564"/>
    </source>
</evidence>
<evidence type="ECO:0000256" key="13">
    <source>
        <dbReference type="ARBA" id="ARBA00023237"/>
    </source>
</evidence>
<evidence type="ECO:0000256" key="7">
    <source>
        <dbReference type="ARBA" id="ARBA00022729"/>
    </source>
</evidence>
<dbReference type="FunFam" id="2.170.130.10:FF:000010">
    <property type="entry name" value="Ferripyoverdine receptor"/>
    <property type="match status" value="1"/>
</dbReference>
<keyword evidence="9" id="KW-0406">Ion transport</keyword>
<dbReference type="InterPro" id="IPR039426">
    <property type="entry name" value="TonB-dep_rcpt-like"/>
</dbReference>
<dbReference type="InterPro" id="IPR037066">
    <property type="entry name" value="Plug_dom_sf"/>
</dbReference>
<keyword evidence="3 14" id="KW-0813">Transport</keyword>
<dbReference type="GO" id="GO:0038023">
    <property type="term" value="F:signaling receptor activity"/>
    <property type="evidence" value="ECO:0007669"/>
    <property type="project" value="InterPro"/>
</dbReference>
<dbReference type="RefSeq" id="WP_010926982.1">
    <property type="nucleotide sequence ID" value="NC_019382.1"/>
</dbReference>
<dbReference type="HOGENOM" id="CLU_008287_9_3_4"/>
<dbReference type="GO" id="GO:0015344">
    <property type="term" value="F:siderophore uptake transmembrane transporter activity"/>
    <property type="evidence" value="ECO:0007669"/>
    <property type="project" value="TreeGrafter"/>
</dbReference>